<dbReference type="Pfam" id="PF13466">
    <property type="entry name" value="STAS_2"/>
    <property type="match status" value="1"/>
</dbReference>
<gene>
    <name evidence="3" type="ordered locus">BURPS1710b_3700</name>
</gene>
<dbReference type="AlphaFoldDB" id="Q3JMZ0"/>
<feature type="region of interest" description="Disordered" evidence="1">
    <location>
        <begin position="508"/>
        <end position="537"/>
    </location>
</feature>
<feature type="region of interest" description="Disordered" evidence="1">
    <location>
        <begin position="219"/>
        <end position="239"/>
    </location>
</feature>
<dbReference type="InterPro" id="IPR058548">
    <property type="entry name" value="MlaB-like_STAS"/>
</dbReference>
<feature type="region of interest" description="Disordered" evidence="1">
    <location>
        <begin position="253"/>
        <end position="276"/>
    </location>
</feature>
<feature type="compositionally biased region" description="Basic and acidic residues" evidence="1">
    <location>
        <begin position="48"/>
        <end position="57"/>
    </location>
</feature>
<dbReference type="Proteomes" id="UP000002700">
    <property type="component" value="Chromosome I"/>
</dbReference>
<dbReference type="Gene3D" id="3.30.750.24">
    <property type="entry name" value="STAS domain"/>
    <property type="match status" value="1"/>
</dbReference>
<feature type="region of interest" description="Disordered" evidence="1">
    <location>
        <begin position="1"/>
        <end position="187"/>
    </location>
</feature>
<name>Q3JMZ0_BURP1</name>
<accession>Q3JMZ0</accession>
<dbReference type="InterPro" id="IPR036513">
    <property type="entry name" value="STAS_dom_sf"/>
</dbReference>
<evidence type="ECO:0000313" key="3">
    <source>
        <dbReference type="EMBL" id="ABA49070.1"/>
    </source>
</evidence>
<feature type="compositionally biased region" description="Basic and acidic residues" evidence="1">
    <location>
        <begin position="267"/>
        <end position="276"/>
    </location>
</feature>
<dbReference type="EMBL" id="CP000124">
    <property type="protein sequence ID" value="ABA49070.1"/>
    <property type="molecule type" value="Genomic_DNA"/>
</dbReference>
<feature type="region of interest" description="Disordered" evidence="1">
    <location>
        <begin position="354"/>
        <end position="435"/>
    </location>
</feature>
<dbReference type="InterPro" id="IPR002645">
    <property type="entry name" value="STAS_dom"/>
</dbReference>
<feature type="domain" description="STAS" evidence="2">
    <location>
        <begin position="580"/>
        <end position="636"/>
    </location>
</feature>
<dbReference type="CDD" id="cd07043">
    <property type="entry name" value="STAS_anti-anti-sigma_factors"/>
    <property type="match status" value="1"/>
</dbReference>
<evidence type="ECO:0000256" key="1">
    <source>
        <dbReference type="SAM" id="MobiDB-lite"/>
    </source>
</evidence>
<evidence type="ECO:0000259" key="2">
    <source>
        <dbReference type="PROSITE" id="PS50801"/>
    </source>
</evidence>
<protein>
    <recommendedName>
        <fullName evidence="2">STAS domain-containing protein</fullName>
    </recommendedName>
</protein>
<feature type="compositionally biased region" description="Basic and acidic residues" evidence="1">
    <location>
        <begin position="65"/>
        <end position="74"/>
    </location>
</feature>
<feature type="compositionally biased region" description="Basic and acidic residues" evidence="1">
    <location>
        <begin position="156"/>
        <end position="176"/>
    </location>
</feature>
<feature type="compositionally biased region" description="Basic residues" evidence="1">
    <location>
        <begin position="134"/>
        <end position="146"/>
    </location>
</feature>
<feature type="region of interest" description="Disordered" evidence="1">
    <location>
        <begin position="447"/>
        <end position="494"/>
    </location>
</feature>
<feature type="compositionally biased region" description="Basic and acidic residues" evidence="1">
    <location>
        <begin position="372"/>
        <end position="401"/>
    </location>
</feature>
<dbReference type="PROSITE" id="PS50801">
    <property type="entry name" value="STAS"/>
    <property type="match status" value="1"/>
</dbReference>
<sequence>MRDSPDADQGRPVRRLQPDDVHVQRQGRPVRAQAGRARLSVGGAAADARQRDELLLEHRRRLHRREQPRAAEDRRRRRRHHAGRDQHGVRRGRPVRRRDAREAAETRERLRRDARPLRRAERPVPRAAAARPEHRARHGGPRRRLRGQPAYLCTARRRELGPVRAEPREHAREPARRGRRARGSRDRQVFVRAQRVPAAPPGTDRRRHGRAVEPAGLRQRGAAAELRDAGRGRRGARERRGIGAGRRFRAHGGVRCGAGRGRARIGRGAESEQRDERARSAGRAAVAGRHPFPEHPAALTRHLHRLQPETILTAAGANLRRRRRFQVWHRLIQAGHTYEETVPDPRPCRAVLVRRGRRSRGSRSIESAGAHQVRDAAGARRSAHADDQAGRYRPHHDDRQQGHPAVHRFPPHDAARDGPQLAHRDACPAAAGDRAVQATADPHLLGRARATEAGPADPVSAVSRGRRRHRRRRAHGRDEQRPAGADRLPPVQDGAGLARLRPERAGCLADPDLPAAVQREDPAKRRGGADPVPDRTQPAACLGQAGIVSRFDSGATLTHASAKAALAQGLARIEAGATAVDCGALAQFDSSALAVLLAWQRAARARGVTLDIENLPPKLASLAQAYGIDTLLSGRH</sequence>
<dbReference type="HOGENOM" id="CLU_430042_0_0_4"/>
<feature type="compositionally biased region" description="Basic and acidic residues" evidence="1">
    <location>
        <begin position="97"/>
        <end position="124"/>
    </location>
</feature>
<dbReference type="KEGG" id="bpm:BURPS1710b_3700"/>
<evidence type="ECO:0000313" key="4">
    <source>
        <dbReference type="Proteomes" id="UP000002700"/>
    </source>
</evidence>
<feature type="compositionally biased region" description="Basic residues" evidence="1">
    <location>
        <begin position="464"/>
        <end position="475"/>
    </location>
</feature>
<reference evidence="3 4" key="1">
    <citation type="submission" date="2005-09" db="EMBL/GenBank/DDBJ databases">
        <authorList>
            <person name="Woods D.E."/>
            <person name="Nierman W.C."/>
        </authorList>
    </citation>
    <scope>NUCLEOTIDE SEQUENCE [LARGE SCALE GENOMIC DNA]</scope>
    <source>
        <strain evidence="3 4">1710b</strain>
    </source>
</reference>
<organism evidence="3 4">
    <name type="scientific">Burkholderia pseudomallei (strain 1710b)</name>
    <dbReference type="NCBI Taxonomy" id="320372"/>
    <lineage>
        <taxon>Bacteria</taxon>
        <taxon>Pseudomonadati</taxon>
        <taxon>Pseudomonadota</taxon>
        <taxon>Betaproteobacteria</taxon>
        <taxon>Burkholderiales</taxon>
        <taxon>Burkholderiaceae</taxon>
        <taxon>Burkholderia</taxon>
        <taxon>pseudomallei group</taxon>
    </lineage>
</organism>
<proteinExistence type="predicted"/>
<dbReference type="SUPFAM" id="SSF52091">
    <property type="entry name" value="SpoIIaa-like"/>
    <property type="match status" value="1"/>
</dbReference>
<dbReference type="EnsemblBacteria" id="ABA49070">
    <property type="protein sequence ID" value="ABA49070"/>
    <property type="gene ID" value="BURPS1710b_3700"/>
</dbReference>
<feature type="compositionally biased region" description="Basic and acidic residues" evidence="1">
    <location>
        <begin position="518"/>
        <end position="528"/>
    </location>
</feature>
<feature type="compositionally biased region" description="Basic and acidic residues" evidence="1">
    <location>
        <begin position="410"/>
        <end position="426"/>
    </location>
</feature>
<feature type="compositionally biased region" description="Basic and acidic residues" evidence="1">
    <location>
        <begin position="1"/>
        <end position="23"/>
    </location>
</feature>